<proteinExistence type="inferred from homology"/>
<keyword evidence="5 9" id="KW-0560">Oxidoreductase</keyword>
<feature type="domain" description="NAD-dependent epimerase/dehydratase" evidence="10">
    <location>
        <begin position="13"/>
        <end position="243"/>
    </location>
</feature>
<dbReference type="GO" id="GO:0050577">
    <property type="term" value="F:GDP-L-fucose synthase activity"/>
    <property type="evidence" value="ECO:0007669"/>
    <property type="project" value="UniProtKB-UniRule"/>
</dbReference>
<dbReference type="Proteomes" id="UP000063308">
    <property type="component" value="Chromosome"/>
</dbReference>
<feature type="binding site" evidence="9">
    <location>
        <position position="215"/>
    </location>
    <ligand>
        <name>substrate</name>
    </ligand>
</feature>
<evidence type="ECO:0000256" key="4">
    <source>
        <dbReference type="ARBA" id="ARBA00022857"/>
    </source>
</evidence>
<evidence type="ECO:0000256" key="9">
    <source>
        <dbReference type="HAMAP-Rule" id="MF_00956"/>
    </source>
</evidence>
<accession>A0A0E4BJ21</accession>
<feature type="binding site" evidence="9">
    <location>
        <begin position="111"/>
        <end position="114"/>
    </location>
    <ligand>
        <name>NADP(+)</name>
        <dbReference type="ChEBI" id="CHEBI:58349"/>
    </ligand>
</feature>
<dbReference type="EC" id="1.1.1.271" evidence="3 9"/>
<dbReference type="Gene3D" id="3.90.25.10">
    <property type="entry name" value="UDP-galactose 4-epimerase, domain 1"/>
    <property type="match status" value="1"/>
</dbReference>
<feature type="binding site" evidence="9">
    <location>
        <position position="275"/>
    </location>
    <ligand>
        <name>substrate</name>
    </ligand>
</feature>
<feature type="binding site" evidence="9">
    <location>
        <position position="146"/>
    </location>
    <ligand>
        <name>NADP(+)</name>
        <dbReference type="ChEBI" id="CHEBI:58349"/>
    </ligand>
</feature>
<feature type="binding site" evidence="9">
    <location>
        <begin position="169"/>
        <end position="172"/>
    </location>
    <ligand>
        <name>NADP(+)</name>
        <dbReference type="ChEBI" id="CHEBI:58349"/>
    </ligand>
</feature>
<evidence type="ECO:0000256" key="1">
    <source>
        <dbReference type="ARBA" id="ARBA00004883"/>
    </source>
</evidence>
<feature type="active site" description="Proton donor/acceptor" evidence="9">
    <location>
        <position position="142"/>
    </location>
</feature>
<dbReference type="PANTHER" id="PTHR43238:SF1">
    <property type="entry name" value="GDP-L-FUCOSE SYNTHASE"/>
    <property type="match status" value="1"/>
</dbReference>
<organism evidence="11 12">
    <name type="scientific">Bradyrhizobium diazoefficiens</name>
    <dbReference type="NCBI Taxonomy" id="1355477"/>
    <lineage>
        <taxon>Bacteria</taxon>
        <taxon>Pseudomonadati</taxon>
        <taxon>Pseudomonadota</taxon>
        <taxon>Alphaproteobacteria</taxon>
        <taxon>Hyphomicrobiales</taxon>
        <taxon>Nitrobacteraceae</taxon>
        <taxon>Bradyrhizobium</taxon>
    </lineage>
</organism>
<dbReference type="InterPro" id="IPR036291">
    <property type="entry name" value="NAD(P)-bd_dom_sf"/>
</dbReference>
<feature type="site" description="Important for catalytic activity" evidence="9">
    <location>
        <position position="115"/>
    </location>
</feature>
<dbReference type="SUPFAM" id="SSF51735">
    <property type="entry name" value="NAD(P)-binding Rossmann-fold domains"/>
    <property type="match status" value="1"/>
</dbReference>
<comment type="pathway">
    <text evidence="1 9">Nucleotide-sugar biosynthesis; GDP-L-fucose biosynthesis via de novo pathway; GDP-L-fucose from GDP-alpha-D-mannose: step 2/2.</text>
</comment>
<dbReference type="InterPro" id="IPR028614">
    <property type="entry name" value="GDP_fucose/colitose_synth"/>
</dbReference>
<evidence type="ECO:0000259" key="10">
    <source>
        <dbReference type="Pfam" id="PF01370"/>
    </source>
</evidence>
<dbReference type="CDD" id="cd05239">
    <property type="entry name" value="GDP_FS_SDR_e"/>
    <property type="match status" value="1"/>
</dbReference>
<dbReference type="RefSeq" id="WP_028171353.1">
    <property type="nucleotide sequence ID" value="NZ_AP022639.1"/>
</dbReference>
<dbReference type="PANTHER" id="PTHR43238">
    <property type="entry name" value="GDP-L-FUCOSE SYNTHASE"/>
    <property type="match status" value="1"/>
</dbReference>
<name>A0A0E4BJ21_9BRAD</name>
<feature type="binding site" evidence="9">
    <location>
        <position position="193"/>
    </location>
    <ligand>
        <name>substrate</name>
    </ligand>
</feature>
<dbReference type="UniPathway" id="UPA00128">
    <property type="reaction ID" value="UER00191"/>
</dbReference>
<gene>
    <name evidence="9" type="primary">fcl</name>
    <name evidence="11" type="ORF">NK6_123</name>
</gene>
<evidence type="ECO:0000256" key="2">
    <source>
        <dbReference type="ARBA" id="ARBA00005959"/>
    </source>
</evidence>
<comment type="similarity">
    <text evidence="2 9">Belongs to the NAD(P)-dependent epimerase/dehydratase family. Fucose synthase subfamily.</text>
</comment>
<evidence type="ECO:0000256" key="5">
    <source>
        <dbReference type="ARBA" id="ARBA00023002"/>
    </source>
</evidence>
<evidence type="ECO:0000256" key="8">
    <source>
        <dbReference type="ARBA" id="ARBA00051935"/>
    </source>
</evidence>
<feature type="binding site" evidence="9">
    <location>
        <position position="208"/>
    </location>
    <ligand>
        <name>substrate</name>
    </ligand>
</feature>
<feature type="site" description="Important for catalytic activity" evidence="9">
    <location>
        <position position="113"/>
    </location>
</feature>
<comment type="catalytic activity">
    <reaction evidence="8 9">
        <text>GDP-beta-L-fucose + NADP(+) = GDP-4-dehydro-alpha-D-rhamnose + NADPH + H(+)</text>
        <dbReference type="Rhea" id="RHEA:18885"/>
        <dbReference type="ChEBI" id="CHEBI:15378"/>
        <dbReference type="ChEBI" id="CHEBI:57273"/>
        <dbReference type="ChEBI" id="CHEBI:57783"/>
        <dbReference type="ChEBI" id="CHEBI:57964"/>
        <dbReference type="ChEBI" id="CHEBI:58349"/>
        <dbReference type="EC" id="1.1.1.271"/>
    </reaction>
</comment>
<dbReference type="FunFam" id="3.40.50.720:FF:000101">
    <property type="entry name" value="GDP-L-fucose synthase"/>
    <property type="match status" value="1"/>
</dbReference>
<dbReference type="GO" id="GO:0070401">
    <property type="term" value="F:NADP+ binding"/>
    <property type="evidence" value="ECO:0007669"/>
    <property type="project" value="UniProtKB-UniRule"/>
</dbReference>
<dbReference type="Gene3D" id="3.40.50.720">
    <property type="entry name" value="NAD(P)-binding Rossmann-like Domain"/>
    <property type="match status" value="1"/>
</dbReference>
<keyword evidence="4 9" id="KW-0521">NADP</keyword>
<dbReference type="EMBL" id="AP014685">
    <property type="protein sequence ID" value="BAR53314.1"/>
    <property type="molecule type" value="Genomic_DNA"/>
</dbReference>
<evidence type="ECO:0000256" key="3">
    <source>
        <dbReference type="ARBA" id="ARBA00012371"/>
    </source>
</evidence>
<feature type="binding site" evidence="9">
    <location>
        <begin position="17"/>
        <end position="23"/>
    </location>
    <ligand>
        <name>NADP(+)</name>
        <dbReference type="ChEBI" id="CHEBI:58349"/>
    </ligand>
</feature>
<evidence type="ECO:0000313" key="12">
    <source>
        <dbReference type="Proteomes" id="UP000063308"/>
    </source>
</evidence>
<dbReference type="GO" id="GO:0016853">
    <property type="term" value="F:isomerase activity"/>
    <property type="evidence" value="ECO:0007669"/>
    <property type="project" value="UniProtKB-KW"/>
</dbReference>
<evidence type="ECO:0000256" key="6">
    <source>
        <dbReference type="ARBA" id="ARBA00023235"/>
    </source>
</evidence>
<dbReference type="AlphaFoldDB" id="A0A0E4BJ21"/>
<evidence type="ECO:0000256" key="7">
    <source>
        <dbReference type="ARBA" id="ARBA00023268"/>
    </source>
</evidence>
<comment type="function">
    <text evidence="9">Catalyzes the two-step NADP-dependent conversion of GDP-4-dehydro-6-deoxy-D-mannose to GDP-fucose, involving an epimerase and a reductase reaction.</text>
</comment>
<keyword evidence="6 9" id="KW-0413">Isomerase</keyword>
<dbReference type="HAMAP" id="MF_00956">
    <property type="entry name" value="GDP_fucose_synth"/>
    <property type="match status" value="1"/>
</dbReference>
<dbReference type="InterPro" id="IPR001509">
    <property type="entry name" value="Epimerase_deHydtase"/>
</dbReference>
<dbReference type="Pfam" id="PF01370">
    <property type="entry name" value="Epimerase"/>
    <property type="match status" value="1"/>
</dbReference>
<dbReference type="GO" id="GO:0042351">
    <property type="term" value="P:'de novo' GDP-L-fucose biosynthetic process"/>
    <property type="evidence" value="ECO:0007669"/>
    <property type="project" value="UniProtKB-UniRule"/>
</dbReference>
<evidence type="ECO:0000313" key="11">
    <source>
        <dbReference type="EMBL" id="BAR53314.1"/>
    </source>
</evidence>
<reference evidence="11 12" key="1">
    <citation type="submission" date="2014-11" db="EMBL/GenBank/DDBJ databases">
        <title>Symbiosis island explosion on the genome of extra-slow-growing strains of soybean bradyrhizobia with massive insertion sequences.</title>
        <authorList>
            <person name="Iida T."/>
            <person name="Minamisawa K."/>
        </authorList>
    </citation>
    <scope>NUCLEOTIDE SEQUENCE [LARGE SCALE GENOMIC DNA]</scope>
    <source>
        <strain evidence="11 12">NK6</strain>
    </source>
</reference>
<feature type="binding site" evidence="9">
    <location>
        <position position="185"/>
    </location>
    <ligand>
        <name>NADP(+)</name>
        <dbReference type="ChEBI" id="CHEBI:58349"/>
    </ligand>
</feature>
<keyword evidence="7 9" id="KW-0511">Multifunctional enzyme</keyword>
<sequence length="317" mass="34309">MTNAPFELKGRSVYVAGHRGMVGSALVRRLAGEDVKLVTADRREVDLCNQAAVFDWFAKVRPQVVFLAAAKVGGIVANNTLRAEFIYDNIAIAANVIHAAHRNGAEKLMFLGSSCIYPKLAPQPLREESVLTGPLEPTNEPYAIAKIAGIKMAEAYRSQYGCDFISVMPTNLYGPGDNYHPEMSHVVAALIRRFHEAKVSGAKGVVVWGTGTPRREFLYVDDMADACVHLMKTYSGAGLINIGTGEDITIAEFARVVAEVVGYSGEISFDTSRPDGTPRKLLDVSRLAGLGWRATTSLEDGLKRAYAAYQAAQLAAQ</sequence>
<protein>
    <recommendedName>
        <fullName evidence="3 9">GDP-L-fucose synthase</fullName>
        <ecNumber evidence="3 9">1.1.1.271</ecNumber>
    </recommendedName>
    <alternativeName>
        <fullName evidence="9">GDP-4-keto-6-deoxy-D-mannose-3,5-epimerase-4-reductase</fullName>
    </alternativeName>
</protein>